<evidence type="ECO:0000313" key="2">
    <source>
        <dbReference type="Proteomes" id="UP000193484"/>
    </source>
</evidence>
<name>A0A1X1R5F7_MYCFA</name>
<keyword evidence="2" id="KW-1185">Reference proteome</keyword>
<accession>A0A1X1R5F7</accession>
<dbReference type="AlphaFoldDB" id="A0A1X1R5F7"/>
<reference evidence="1 2" key="1">
    <citation type="submission" date="2016-01" db="EMBL/GenBank/DDBJ databases">
        <title>The new phylogeny of the genus Mycobacterium.</title>
        <authorList>
            <person name="Tarcisio F."/>
            <person name="Conor M."/>
            <person name="Antonella G."/>
            <person name="Elisabetta G."/>
            <person name="Giulia F.S."/>
            <person name="Sara T."/>
            <person name="Anna F."/>
            <person name="Clotilde B."/>
            <person name="Roberto B."/>
            <person name="Veronica D.S."/>
            <person name="Fabio R."/>
            <person name="Monica P."/>
            <person name="Olivier J."/>
            <person name="Enrico T."/>
            <person name="Nicola S."/>
        </authorList>
    </citation>
    <scope>NUCLEOTIDE SEQUENCE [LARGE SCALE GENOMIC DNA]</scope>
    <source>
        <strain evidence="1 2">DSM 44179</strain>
    </source>
</reference>
<dbReference type="RefSeq" id="WP_085099151.1">
    <property type="nucleotide sequence ID" value="NZ_AP022603.1"/>
</dbReference>
<gene>
    <name evidence="1" type="ORF">AWC04_16400</name>
</gene>
<dbReference type="OrthoDB" id="4750618at2"/>
<protein>
    <submittedName>
        <fullName evidence="1">Uncharacterized protein</fullName>
    </submittedName>
</protein>
<proteinExistence type="predicted"/>
<comment type="caution">
    <text evidence="1">The sequence shown here is derived from an EMBL/GenBank/DDBJ whole genome shotgun (WGS) entry which is preliminary data.</text>
</comment>
<dbReference type="Proteomes" id="UP000193484">
    <property type="component" value="Unassembled WGS sequence"/>
</dbReference>
<organism evidence="1 2">
    <name type="scientific">Mycolicibacterium fallax</name>
    <name type="common">Mycobacterium fallax</name>
    <dbReference type="NCBI Taxonomy" id="1793"/>
    <lineage>
        <taxon>Bacteria</taxon>
        <taxon>Bacillati</taxon>
        <taxon>Actinomycetota</taxon>
        <taxon>Actinomycetes</taxon>
        <taxon>Mycobacteriales</taxon>
        <taxon>Mycobacteriaceae</taxon>
        <taxon>Mycolicibacterium</taxon>
    </lineage>
</organism>
<evidence type="ECO:0000313" key="1">
    <source>
        <dbReference type="EMBL" id="ORU99798.1"/>
    </source>
</evidence>
<dbReference type="STRING" id="1793.AWC04_16400"/>
<dbReference type="EMBL" id="LQOJ01000051">
    <property type="protein sequence ID" value="ORU99798.1"/>
    <property type="molecule type" value="Genomic_DNA"/>
</dbReference>
<sequence>MSKIRAGVVSGFLIAAGAALTVTLAPAAAAEPGLLPQCEATEAGGGMAGGQTTVCESPGNAQIDSRPSVYPPMGAGMFPWDDGFFMM</sequence>